<dbReference type="AlphaFoldDB" id="F4KJF9"/>
<evidence type="ECO:0000313" key="2">
    <source>
        <dbReference type="EMBL" id="AEE12602.1"/>
    </source>
</evidence>
<dbReference type="GO" id="GO:0006974">
    <property type="term" value="P:DNA damage response"/>
    <property type="evidence" value="ECO:0007669"/>
    <property type="project" value="TreeGrafter"/>
</dbReference>
<keyword evidence="1" id="KW-0812">Transmembrane</keyword>
<gene>
    <name evidence="2" type="ordered locus">Poras_0652</name>
</gene>
<dbReference type="HOGENOM" id="CLU_077423_0_0_10"/>
<keyword evidence="1" id="KW-1133">Transmembrane helix</keyword>
<feature type="transmembrane region" description="Helical" evidence="1">
    <location>
        <begin position="7"/>
        <end position="27"/>
    </location>
</feature>
<dbReference type="PANTHER" id="PTHR34387:SF2">
    <property type="entry name" value="SLR1258 PROTEIN"/>
    <property type="match status" value="1"/>
</dbReference>
<sequence>MDMNKQWTFWAALVLAIAFVLGIWIAGSTYLSVRKQRIVSVTGNAEQDFESDLIVWSASFRVQRATLSEAYTEIERERTVVQDYLQRSGLKPDGYSFGSLDVSQNYSSGYDTHGNYQQVPNGYVLTQSVTITSGDLDGVEELSKSISSLISQGVEITSQAPAYYYTNLDDLKHQMLRQASEDALDRAEEIASGSRGKVGKLQNASMGVFQIVGKNAGEDYSWGGAFNTSSRQKTISVTVRATYALR</sequence>
<organism evidence="2 3">
    <name type="scientific">Porphyromonas asaccharolytica (strain ATCC 25260 / DSM 20707 / BCRC 10618 / CCUG 7834 / JCM 6326 / LMG 13178 / VPI 4198 / B440)</name>
    <name type="common">Bacteroides asaccharolyticus</name>
    <dbReference type="NCBI Taxonomy" id="879243"/>
    <lineage>
        <taxon>Bacteria</taxon>
        <taxon>Pseudomonadati</taxon>
        <taxon>Bacteroidota</taxon>
        <taxon>Bacteroidia</taxon>
        <taxon>Bacteroidales</taxon>
        <taxon>Porphyromonadaceae</taxon>
        <taxon>Porphyromonas</taxon>
    </lineage>
</organism>
<keyword evidence="1" id="KW-0472">Membrane</keyword>
<reference evidence="3" key="1">
    <citation type="submission" date="2011-04" db="EMBL/GenBank/DDBJ databases">
        <title>The complete genome of Porphyromonas asaccharolytica DSM 20707.</title>
        <authorList>
            <person name="Lucas S."/>
            <person name="Han J."/>
            <person name="Lapidus A."/>
            <person name="Bruce D."/>
            <person name="Goodwin L."/>
            <person name="Pitluck S."/>
            <person name="Peters L."/>
            <person name="Kyrpides N."/>
            <person name="Mavromatis K."/>
            <person name="Ivanova N."/>
            <person name="Ovchinnikova G."/>
            <person name="Pagani I."/>
            <person name="Lu M."/>
            <person name="Detter J.C."/>
            <person name="Tapia R."/>
            <person name="Han C."/>
            <person name="Land M."/>
            <person name="Hauser L."/>
            <person name="Markowitz V."/>
            <person name="Cheng J.-F."/>
            <person name="Hugenholtz P."/>
            <person name="Woyke T."/>
            <person name="Wu D."/>
            <person name="Gronow S."/>
            <person name="Wellnitz S."/>
            <person name="Brambilla E."/>
            <person name="Klenk H.-P."/>
            <person name="Eisen J.A."/>
        </authorList>
    </citation>
    <scope>NUCLEOTIDE SEQUENCE [LARGE SCALE GENOMIC DNA]</scope>
    <source>
        <strain evidence="3">ATCC 25260 / DSM 20707 / VPI 4198</strain>
    </source>
</reference>
<protein>
    <recommendedName>
        <fullName evidence="4">SIMPL domain-containing protein</fullName>
    </recommendedName>
</protein>
<keyword evidence="3" id="KW-1185">Reference proteome</keyword>
<accession>F4KJF9</accession>
<dbReference type="RefSeq" id="WP_004330706.1">
    <property type="nucleotide sequence ID" value="NC_015501.1"/>
</dbReference>
<dbReference type="Proteomes" id="UP000006545">
    <property type="component" value="Chromosome"/>
</dbReference>
<dbReference type="KEGG" id="pah:Poras_0652"/>
<name>F4KJF9_PORAD</name>
<dbReference type="Gene3D" id="3.30.110.170">
    <property type="entry name" value="Protein of unknown function (DUF541), domain 1"/>
    <property type="match status" value="1"/>
</dbReference>
<proteinExistence type="predicted"/>
<dbReference type="EMBL" id="CP002689">
    <property type="protein sequence ID" value="AEE12602.1"/>
    <property type="molecule type" value="Genomic_DNA"/>
</dbReference>
<dbReference type="InterPro" id="IPR052022">
    <property type="entry name" value="26kDa_periplasmic_antigen"/>
</dbReference>
<dbReference type="PIRSF" id="PIRSF029033">
    <property type="entry name" value="UCP029033"/>
    <property type="match status" value="1"/>
</dbReference>
<dbReference type="Gene3D" id="3.30.70.2970">
    <property type="entry name" value="Protein of unknown function (DUF541), domain 2"/>
    <property type="match status" value="1"/>
</dbReference>
<dbReference type="eggNOG" id="COG2859">
    <property type="taxonomic scope" value="Bacteria"/>
</dbReference>
<dbReference type="PANTHER" id="PTHR34387">
    <property type="entry name" value="SLR1258 PROTEIN"/>
    <property type="match status" value="1"/>
</dbReference>
<evidence type="ECO:0000313" key="3">
    <source>
        <dbReference type="Proteomes" id="UP000006545"/>
    </source>
</evidence>
<dbReference type="InterPro" id="IPR016907">
    <property type="entry name" value="UCP029033"/>
</dbReference>
<dbReference type="InterPro" id="IPR007497">
    <property type="entry name" value="SIMPL/DUF541"/>
</dbReference>
<dbReference type="STRING" id="879243.Poras_0652"/>
<evidence type="ECO:0000256" key="1">
    <source>
        <dbReference type="SAM" id="Phobius"/>
    </source>
</evidence>
<evidence type="ECO:0008006" key="4">
    <source>
        <dbReference type="Google" id="ProtNLM"/>
    </source>
</evidence>
<dbReference type="Pfam" id="PF04402">
    <property type="entry name" value="SIMPL"/>
    <property type="match status" value="1"/>
</dbReference>
<dbReference type="OrthoDB" id="9785289at2"/>